<dbReference type="NCBIfam" id="TIGR03019">
    <property type="entry name" value="pepcterm_femAB"/>
    <property type="match status" value="1"/>
</dbReference>
<dbReference type="KEGG" id="ruv:EC9_25100"/>
<gene>
    <name evidence="2" type="ORF">EC9_25100</name>
</gene>
<dbReference type="InterPro" id="IPR050644">
    <property type="entry name" value="PG_Glycine_Bridge_Synth"/>
</dbReference>
<dbReference type="Gene3D" id="3.40.630.30">
    <property type="match status" value="1"/>
</dbReference>
<dbReference type="EMBL" id="CP036261">
    <property type="protein sequence ID" value="QDS88320.1"/>
    <property type="molecule type" value="Genomic_DNA"/>
</dbReference>
<evidence type="ECO:0000313" key="3">
    <source>
        <dbReference type="Proteomes" id="UP000319557"/>
    </source>
</evidence>
<evidence type="ECO:0000313" key="2">
    <source>
        <dbReference type="EMBL" id="QDS88320.1"/>
    </source>
</evidence>
<reference evidence="2 3" key="1">
    <citation type="submission" date="2019-02" db="EMBL/GenBank/DDBJ databases">
        <title>Deep-cultivation of Planctomycetes and their phenomic and genomic characterization uncovers novel biology.</title>
        <authorList>
            <person name="Wiegand S."/>
            <person name="Jogler M."/>
            <person name="Boedeker C."/>
            <person name="Pinto D."/>
            <person name="Vollmers J."/>
            <person name="Rivas-Marin E."/>
            <person name="Kohn T."/>
            <person name="Peeters S.H."/>
            <person name="Heuer A."/>
            <person name="Rast P."/>
            <person name="Oberbeckmann S."/>
            <person name="Bunk B."/>
            <person name="Jeske O."/>
            <person name="Meyerdierks A."/>
            <person name="Storesund J.E."/>
            <person name="Kallscheuer N."/>
            <person name="Luecker S."/>
            <person name="Lage O.M."/>
            <person name="Pohl T."/>
            <person name="Merkel B.J."/>
            <person name="Hornburger P."/>
            <person name="Mueller R.-W."/>
            <person name="Bruemmer F."/>
            <person name="Labrenz M."/>
            <person name="Spormann A.M."/>
            <person name="Op den Camp H."/>
            <person name="Overmann J."/>
            <person name="Amann R."/>
            <person name="Jetten M.S.M."/>
            <person name="Mascher T."/>
            <person name="Medema M.H."/>
            <person name="Devos D.P."/>
            <person name="Kaster A.-K."/>
            <person name="Ovreas L."/>
            <person name="Rohde M."/>
            <person name="Galperin M.Y."/>
            <person name="Jogler C."/>
        </authorList>
    </citation>
    <scope>NUCLEOTIDE SEQUENCE [LARGE SCALE GENOMIC DNA]</scope>
    <source>
        <strain evidence="2 3">EC9</strain>
    </source>
</reference>
<evidence type="ECO:0000259" key="1">
    <source>
        <dbReference type="Pfam" id="PF13480"/>
    </source>
</evidence>
<dbReference type="AlphaFoldDB" id="A0A517M0B3"/>
<sequence>MSVSVTELIVEVEDLKDCDRLRLDLSSDDDASWPRLAAHNPAWWDAIRLGLGHSGYLITDRDGDRIAGMLPLVLVKGPIFGSFLVSLPYINTGGVWASDTDAATRLIDRACQLADDLDVKYLELRHELPVEHPRLNFQRTEKVHMRLPLPATDDLLDKSFKSKLRSQVRKADQSNHRIAWGGRELLDHFYNVFAVNMRDLGTPVFSKGLFAKILDAFAGDAELCVVSGDRQPRAAALLVHADGVTEVPSASCLRSQNHTGANMWMYRHLLRRAIERGSHTFDFGRSSLDSGTHRFKAQWGAVPTPAIWQYYVRNGDVDAMRPNSQANQRRIKIWQKLPVWLTKSIGPSIVRGIP</sequence>
<organism evidence="2 3">
    <name type="scientific">Rosistilla ulvae</name>
    <dbReference type="NCBI Taxonomy" id="1930277"/>
    <lineage>
        <taxon>Bacteria</taxon>
        <taxon>Pseudomonadati</taxon>
        <taxon>Planctomycetota</taxon>
        <taxon>Planctomycetia</taxon>
        <taxon>Pirellulales</taxon>
        <taxon>Pirellulaceae</taxon>
        <taxon>Rosistilla</taxon>
    </lineage>
</organism>
<dbReference type="InterPro" id="IPR017469">
    <property type="entry name" value="PEP-CTERM_FemAB-rel"/>
</dbReference>
<dbReference type="Proteomes" id="UP000319557">
    <property type="component" value="Chromosome"/>
</dbReference>
<feature type="domain" description="BioF2-like acetyltransferase" evidence="1">
    <location>
        <begin position="159"/>
        <end position="296"/>
    </location>
</feature>
<dbReference type="InterPro" id="IPR016181">
    <property type="entry name" value="Acyl_CoA_acyltransferase"/>
</dbReference>
<dbReference type="InterPro" id="IPR038740">
    <property type="entry name" value="BioF2-like_GNAT_dom"/>
</dbReference>
<dbReference type="PANTHER" id="PTHR36174">
    <property type="entry name" value="LIPID II:GLYCINE GLYCYLTRANSFERASE"/>
    <property type="match status" value="1"/>
</dbReference>
<accession>A0A517M0B3</accession>
<dbReference type="SUPFAM" id="SSF55729">
    <property type="entry name" value="Acyl-CoA N-acyltransferases (Nat)"/>
    <property type="match status" value="1"/>
</dbReference>
<dbReference type="Pfam" id="PF13480">
    <property type="entry name" value="Acetyltransf_6"/>
    <property type="match status" value="1"/>
</dbReference>
<name>A0A517M0B3_9BACT</name>
<keyword evidence="3" id="KW-1185">Reference proteome</keyword>
<protein>
    <submittedName>
        <fullName evidence="2">FemAB family protein</fullName>
    </submittedName>
</protein>
<proteinExistence type="predicted"/>
<dbReference type="PANTHER" id="PTHR36174:SF1">
    <property type="entry name" value="LIPID II:GLYCINE GLYCYLTRANSFERASE"/>
    <property type="match status" value="1"/>
</dbReference>